<proteinExistence type="predicted"/>
<reference evidence="2" key="2">
    <citation type="journal article" date="2021" name="PeerJ">
        <title>Extensive microbial diversity within the chicken gut microbiome revealed by metagenomics and culture.</title>
        <authorList>
            <person name="Gilroy R."/>
            <person name="Ravi A."/>
            <person name="Getino M."/>
            <person name="Pursley I."/>
            <person name="Horton D.L."/>
            <person name="Alikhan N.F."/>
            <person name="Baker D."/>
            <person name="Gharbi K."/>
            <person name="Hall N."/>
            <person name="Watson M."/>
            <person name="Adriaenssens E.M."/>
            <person name="Foster-Nyarko E."/>
            <person name="Jarju S."/>
            <person name="Secka A."/>
            <person name="Antonio M."/>
            <person name="Oren A."/>
            <person name="Chaudhuri R.R."/>
            <person name="La Ragione R."/>
            <person name="Hildebrand F."/>
            <person name="Pallen M.J."/>
        </authorList>
    </citation>
    <scope>NUCLEOTIDE SEQUENCE</scope>
    <source>
        <strain evidence="2">CHK154-7741</strain>
    </source>
</reference>
<reference evidence="2" key="1">
    <citation type="submission" date="2020-10" db="EMBL/GenBank/DDBJ databases">
        <authorList>
            <person name="Gilroy R."/>
        </authorList>
    </citation>
    <scope>NUCLEOTIDE SEQUENCE</scope>
    <source>
        <strain evidence="2">CHK154-7741</strain>
    </source>
</reference>
<dbReference type="Proteomes" id="UP000886748">
    <property type="component" value="Unassembled WGS sequence"/>
</dbReference>
<organism evidence="2 3">
    <name type="scientific">Candidatus Limenecus avicola</name>
    <dbReference type="NCBI Taxonomy" id="2840847"/>
    <lineage>
        <taxon>Bacteria</taxon>
        <taxon>Bacillati</taxon>
        <taxon>Bacillota</taxon>
        <taxon>Clostridia</taxon>
        <taxon>Eubacteriales</taxon>
        <taxon>Clostridiaceae</taxon>
        <taxon>Clostridiaceae incertae sedis</taxon>
        <taxon>Candidatus Limenecus</taxon>
    </lineage>
</organism>
<keyword evidence="1" id="KW-0812">Transmembrane</keyword>
<protein>
    <submittedName>
        <fullName evidence="2">Uncharacterized protein</fullName>
    </submittedName>
</protein>
<sequence>MKKIFEEGFSLSEALIFLLITCLVMIATMPLITIRHIKLPERAPHGKWACKLINGQMYSATAANVNAKLPPDEKWKKGCTFPELPSSVSYVIVQAIGGGASGRQGDMTIGSESKTVDLFPSDEDKSVYTVEETGKYRIYFPGESGKRGYLTPAYFDVMLNGFKYMSCAFDSSLPNSVVPSVTFDYDLKRGDKLVLDIKDSDTQNKFNNSSENLCDSSRPILAQWVDEHGVSHTEPYKFQSVVHKPGNNGKIRILSLQDGANTKNLVEIKGSGGGYYASSTDSCNIDCSRRYTALYDRAMWKLEDYINTSSAAEFQKSFSSNKTAKISSQGHTLSYYGGCGGAAGQVNTVVVEKPDKSNIEIKIGKGGINGGDGEDTVFDYIVASGGIGCADNGVNASVNGTDGGSANTMAALDSVGGKGGDGKIGLPLLSYTQMKGKDATGLGSGGGGGGIALKINKPIEEYLNNSLIYQLENYKELGAVGNGASGGVIVSW</sequence>
<feature type="transmembrane region" description="Helical" evidence="1">
    <location>
        <begin position="14"/>
        <end position="34"/>
    </location>
</feature>
<evidence type="ECO:0000313" key="3">
    <source>
        <dbReference type="Proteomes" id="UP000886748"/>
    </source>
</evidence>
<gene>
    <name evidence="2" type="ORF">IAD26_05340</name>
</gene>
<name>A0A9D1N098_9CLOT</name>
<keyword evidence="1" id="KW-1133">Transmembrane helix</keyword>
<evidence type="ECO:0000313" key="2">
    <source>
        <dbReference type="EMBL" id="HIU92541.1"/>
    </source>
</evidence>
<dbReference type="AlphaFoldDB" id="A0A9D1N098"/>
<dbReference type="EMBL" id="DVOD01000038">
    <property type="protein sequence ID" value="HIU92541.1"/>
    <property type="molecule type" value="Genomic_DNA"/>
</dbReference>
<accession>A0A9D1N098</accession>
<keyword evidence="1" id="KW-0472">Membrane</keyword>
<evidence type="ECO:0000256" key="1">
    <source>
        <dbReference type="SAM" id="Phobius"/>
    </source>
</evidence>
<comment type="caution">
    <text evidence="2">The sequence shown here is derived from an EMBL/GenBank/DDBJ whole genome shotgun (WGS) entry which is preliminary data.</text>
</comment>